<protein>
    <submittedName>
        <fullName evidence="1">Uncharacterized protein</fullName>
    </submittedName>
</protein>
<evidence type="ECO:0000313" key="2">
    <source>
        <dbReference type="Proteomes" id="UP000240811"/>
    </source>
</evidence>
<name>A0A2T4VXQ6_9HYPH</name>
<gene>
    <name evidence="1" type="ORF">C4617_01685</name>
</gene>
<sequence>MQISCAMKETRENEEYCKYYYFISRRISQKGKKVLPDVECPAHGFKDHYCAADDWRLARFPHELQAMYGWSKLNIIAELYTREVNTKKLAFKAATKIAQMIWFG</sequence>
<proteinExistence type="predicted"/>
<comment type="caution">
    <text evidence="1">The sequence shown here is derived from an EMBL/GenBank/DDBJ whole genome shotgun (WGS) entry which is preliminary data.</text>
</comment>
<accession>A0A2T4VXQ6</accession>
<dbReference type="Proteomes" id="UP000240811">
    <property type="component" value="Unassembled WGS sequence"/>
</dbReference>
<organism evidence="1 2">
    <name type="scientific">Candidatus Liberibacter europaeus</name>
    <dbReference type="NCBI Taxonomy" id="744859"/>
    <lineage>
        <taxon>Bacteria</taxon>
        <taxon>Pseudomonadati</taxon>
        <taxon>Pseudomonadota</taxon>
        <taxon>Alphaproteobacteria</taxon>
        <taxon>Hyphomicrobiales</taxon>
        <taxon>Rhizobiaceae</taxon>
        <taxon>Liberibacter</taxon>
    </lineage>
</organism>
<dbReference type="EMBL" id="PSQJ01000002">
    <property type="protein sequence ID" value="PTL86557.1"/>
    <property type="molecule type" value="Genomic_DNA"/>
</dbReference>
<dbReference type="AlphaFoldDB" id="A0A2T4VXQ6"/>
<evidence type="ECO:0000313" key="1">
    <source>
        <dbReference type="EMBL" id="PTL86557.1"/>
    </source>
</evidence>
<reference evidence="2" key="1">
    <citation type="submission" date="2018-02" db="EMBL/GenBank/DDBJ databases">
        <title>Genome sequence of Candidatus Liberibacter europaeus.</title>
        <authorList>
            <person name="Frampton R.A."/>
            <person name="Thompson S.M."/>
            <person name="David C."/>
            <person name="Addison S.M."/>
            <person name="Smith G.R."/>
        </authorList>
    </citation>
    <scope>NUCLEOTIDE SEQUENCE [LARGE SCALE GENOMIC DNA]</scope>
</reference>